<reference evidence="12" key="1">
    <citation type="submission" date="2025-08" db="UniProtKB">
        <authorList>
            <consortium name="RefSeq"/>
        </authorList>
    </citation>
    <scope>IDENTIFICATION</scope>
    <source>
        <tissue evidence="12">Leaves</tissue>
    </source>
</reference>
<keyword evidence="3" id="KW-0489">Methyltransferase</keyword>
<protein>
    <recommendedName>
        <fullName evidence="2">DNA (cytosine-5-)-methyltransferase</fullName>
        <ecNumber evidence="2">2.1.1.37</ecNumber>
    </recommendedName>
</protein>
<evidence type="ECO:0000256" key="9">
    <source>
        <dbReference type="SAM" id="MobiDB-lite"/>
    </source>
</evidence>
<evidence type="ECO:0000256" key="7">
    <source>
        <dbReference type="ARBA" id="ARBA00023125"/>
    </source>
</evidence>
<keyword evidence="4" id="KW-0808">Transferase</keyword>
<dbReference type="InParanoid" id="A0A2I4FQH6"/>
<dbReference type="GeneID" id="109001172"/>
<dbReference type="PROSITE" id="PS51680">
    <property type="entry name" value="SAM_MT_DRM"/>
    <property type="match status" value="1"/>
</dbReference>
<dbReference type="GO" id="GO:0032259">
    <property type="term" value="P:methylation"/>
    <property type="evidence" value="ECO:0007669"/>
    <property type="project" value="UniProtKB-KW"/>
</dbReference>
<organism evidence="11 12">
    <name type="scientific">Juglans regia</name>
    <name type="common">English walnut</name>
    <dbReference type="NCBI Taxonomy" id="51240"/>
    <lineage>
        <taxon>Eukaryota</taxon>
        <taxon>Viridiplantae</taxon>
        <taxon>Streptophyta</taxon>
        <taxon>Embryophyta</taxon>
        <taxon>Tracheophyta</taxon>
        <taxon>Spermatophyta</taxon>
        <taxon>Magnoliopsida</taxon>
        <taxon>eudicotyledons</taxon>
        <taxon>Gunneridae</taxon>
        <taxon>Pentapetalae</taxon>
        <taxon>rosids</taxon>
        <taxon>fabids</taxon>
        <taxon>Fagales</taxon>
        <taxon>Juglandaceae</taxon>
        <taxon>Juglans</taxon>
    </lineage>
</organism>
<dbReference type="EC" id="2.1.1.37" evidence="2"/>
<dbReference type="PANTHER" id="PTHR23068:SF11">
    <property type="entry name" value="INACTIVE DNA (CYTOSINE-5)-METHYLTRANSFERASE DRM3-RELATED"/>
    <property type="match status" value="1"/>
</dbReference>
<keyword evidence="8" id="KW-0539">Nucleus</keyword>
<evidence type="ECO:0000256" key="4">
    <source>
        <dbReference type="ARBA" id="ARBA00022679"/>
    </source>
</evidence>
<dbReference type="KEGG" id="jre:109001172"/>
<dbReference type="InterPro" id="IPR030380">
    <property type="entry name" value="SAM_MeTfrase_DRM"/>
</dbReference>
<evidence type="ECO:0000313" key="11">
    <source>
        <dbReference type="Proteomes" id="UP000235220"/>
    </source>
</evidence>
<dbReference type="Gene3D" id="3.40.50.150">
    <property type="entry name" value="Vaccinia Virus protein VP39"/>
    <property type="match status" value="1"/>
</dbReference>
<keyword evidence="6" id="KW-0677">Repeat</keyword>
<dbReference type="InterPro" id="IPR050390">
    <property type="entry name" value="C5-Methyltransferase"/>
</dbReference>
<keyword evidence="11" id="KW-1185">Reference proteome</keyword>
<evidence type="ECO:0000313" key="12">
    <source>
        <dbReference type="RefSeq" id="XP_018833888.1"/>
    </source>
</evidence>
<evidence type="ECO:0000256" key="5">
    <source>
        <dbReference type="ARBA" id="ARBA00022691"/>
    </source>
</evidence>
<dbReference type="FunCoup" id="A0A2I4FQH6">
    <property type="interactions" value="3405"/>
</dbReference>
<dbReference type="SUPFAM" id="SSF53335">
    <property type="entry name" value="S-adenosyl-L-methionine-dependent methyltransferases"/>
    <property type="match status" value="2"/>
</dbReference>
<gene>
    <name evidence="12" type="primary">LOC109001172</name>
</gene>
<comment type="subcellular location">
    <subcellularLocation>
        <location evidence="1">Nucleus</location>
    </subcellularLocation>
</comment>
<evidence type="ECO:0000259" key="10">
    <source>
        <dbReference type="PROSITE" id="PS51680"/>
    </source>
</evidence>
<accession>A0A2I4FQH6</accession>
<evidence type="ECO:0000256" key="3">
    <source>
        <dbReference type="ARBA" id="ARBA00022603"/>
    </source>
</evidence>
<dbReference type="GO" id="GO:0003886">
    <property type="term" value="F:DNA (cytosine-5-)-methyltransferase activity"/>
    <property type="evidence" value="ECO:0007669"/>
    <property type="project" value="UniProtKB-EC"/>
</dbReference>
<dbReference type="GO" id="GO:0003677">
    <property type="term" value="F:DNA binding"/>
    <property type="evidence" value="ECO:0007669"/>
    <property type="project" value="UniProtKB-KW"/>
</dbReference>
<dbReference type="InterPro" id="IPR001525">
    <property type="entry name" value="C5_MeTfrase"/>
</dbReference>
<feature type="region of interest" description="Disordered" evidence="9">
    <location>
        <begin position="344"/>
        <end position="363"/>
    </location>
</feature>
<evidence type="ECO:0000256" key="2">
    <source>
        <dbReference type="ARBA" id="ARBA00011975"/>
    </source>
</evidence>
<feature type="region of interest" description="Disordered" evidence="9">
    <location>
        <begin position="124"/>
        <end position="158"/>
    </location>
</feature>
<dbReference type="STRING" id="51240.A0A2I4FQH6"/>
<dbReference type="InterPro" id="IPR029063">
    <property type="entry name" value="SAM-dependent_MTases_sf"/>
</dbReference>
<sequence>MGISDSNGEKAVVPKEEVLDFELSPNTLYSRHVGGASDSNGGKAVLQNPKEEILDFEFPPNTLYSRHVGDNVASSSGSNIRSFFIGMGFLPSLVDKAVEENGEDNVDLLLETLFAYSALQKSNSESSDSLDSLFDDKEDSSPPEIPTVIQPKEEPDVYNGVGDDKRESLLMMKFSVNEVDFAIDKLGEDAPINELVDFITAAQIAQEFEKDTDDSIHDDEVRNEHTNNETLFGTMEKTLRLLEMGFSENEVSLAIEKYGVEIPLSELADSIFAGHVASSCVGENKNSSNPFGTVKVKMEDFGLDTISRSGNITIGQTSVLKRPKQEYFDDCPGAASLSRHVDFGENSRRKRPKQEYVDDSSSFADTTGVEEKFDPKISFGRPNIFKANPSKSLDRMVAKPPYFFYGNIVNVSHDSWIKISQFLYSIEPEFANAQLFSALIRKEGYIHNLPTESRFHILPRSPMTIEDAVPNTKKWWPSWDTRKQLNCISSETNGISQLCARLGRVVADSRGLPSSEQQRDILHHCRTSNLVWVGQYKLAPIEPEHIECMLGYPLNHTQAAESSLIERLSSLKYGFQTDTLGYHLSALKLMYPEGLTMLSFYSGIGGAEVALNRLGIRLKGVVSVETSETNRKILRRWWQSSRQTGELVQIEDIQRLTSNRIESLFKNFGGFDLVVCQNPCAHFSSSKMAAEDDSLPVFDFSLFYEFVRVLQRVRSMMERKRRNNWNLS</sequence>
<proteinExistence type="predicted"/>
<evidence type="ECO:0000256" key="6">
    <source>
        <dbReference type="ARBA" id="ARBA00022737"/>
    </source>
</evidence>
<dbReference type="Pfam" id="PF00145">
    <property type="entry name" value="DNA_methylase"/>
    <property type="match status" value="1"/>
</dbReference>
<dbReference type="RefSeq" id="XP_018833888.1">
    <property type="nucleotide sequence ID" value="XM_018978343.2"/>
</dbReference>
<dbReference type="GO" id="GO:0005634">
    <property type="term" value="C:nucleus"/>
    <property type="evidence" value="ECO:0000318"/>
    <property type="project" value="GO_Central"/>
</dbReference>
<keyword evidence="7" id="KW-0238">DNA-binding</keyword>
<dbReference type="PANTHER" id="PTHR23068">
    <property type="entry name" value="DNA CYTOSINE-5- -METHYLTRANSFERASE 3-RELATED"/>
    <property type="match status" value="1"/>
</dbReference>
<evidence type="ECO:0000256" key="1">
    <source>
        <dbReference type="ARBA" id="ARBA00004123"/>
    </source>
</evidence>
<evidence type="ECO:0000256" key="8">
    <source>
        <dbReference type="ARBA" id="ARBA00023242"/>
    </source>
</evidence>
<dbReference type="OrthoDB" id="641149at2759"/>
<keyword evidence="5" id="KW-0949">S-adenosyl-L-methionine</keyword>
<name>A0A2I4FQH6_JUGRE</name>
<feature type="domain" description="SAM-dependent MTase DRM-type" evidence="10">
    <location>
        <begin position="389"/>
        <end position="720"/>
    </location>
</feature>
<dbReference type="Proteomes" id="UP000235220">
    <property type="component" value="Chromosome 7"/>
</dbReference>
<dbReference type="AlphaFoldDB" id="A0A2I4FQH6"/>